<evidence type="ECO:0000256" key="4">
    <source>
        <dbReference type="ARBA" id="ARBA00023002"/>
    </source>
</evidence>
<keyword evidence="5 7" id="KW-0503">Monooxygenase</keyword>
<evidence type="ECO:0000259" key="6">
    <source>
        <dbReference type="Pfam" id="PF01494"/>
    </source>
</evidence>
<dbReference type="PRINTS" id="PR00420">
    <property type="entry name" value="RNGMNOXGNASE"/>
</dbReference>
<dbReference type="SUPFAM" id="SSF51905">
    <property type="entry name" value="FAD/NAD(P)-binding domain"/>
    <property type="match status" value="1"/>
</dbReference>
<sequence length="386" mass="41383">MAAQNIQIIGAGIAGLTAALAFARNGHDVEIVDSAHELSEVGAGLQVSPNASRILNALDLGAALDAAMTRPAQITLASGRSLRTITGVPCGEFATRRWGAPYGVLHRADLQRLLLDAVKAEPRCCLRLDQRIETADIARMQRQGRLIVGADGVWSQTRRLVTGAARPEFSGQVAWRFIVPVEAVTGVIDPRNVTAFLGARTHLVAYPLDHGKSINMVAITKGKDPGQTWAEREIPADRATLLATFSDWHPALGSILRGAPDMTWWPLFEMADGHWGNGTDLLLIGDAAHAMTPFAAQGAAMAIEDGYELAQAVTCASSGLGPALASFENRRRTRIAKARSRAAFNQFAYHARGPVRLGRDLVLALKSPESLAGDLDWLYGYRATGL</sequence>
<organism evidence="7 8">
    <name type="scientific">Hoeflea algicola</name>
    <dbReference type="NCBI Taxonomy" id="2983763"/>
    <lineage>
        <taxon>Bacteria</taxon>
        <taxon>Pseudomonadati</taxon>
        <taxon>Pseudomonadota</taxon>
        <taxon>Alphaproteobacteria</taxon>
        <taxon>Hyphomicrobiales</taxon>
        <taxon>Rhizobiaceae</taxon>
        <taxon>Hoeflea</taxon>
    </lineage>
</organism>
<protein>
    <submittedName>
        <fullName evidence="7">FAD-dependent monooxygenase</fullName>
    </submittedName>
</protein>
<dbReference type="PANTHER" id="PTHR13789">
    <property type="entry name" value="MONOOXYGENASE"/>
    <property type="match status" value="1"/>
</dbReference>
<keyword evidence="4" id="KW-0560">Oxidoreductase</keyword>
<keyword evidence="3" id="KW-0274">FAD</keyword>
<evidence type="ECO:0000256" key="3">
    <source>
        <dbReference type="ARBA" id="ARBA00022827"/>
    </source>
</evidence>
<dbReference type="PANTHER" id="PTHR13789:SF318">
    <property type="entry name" value="GERANYLGERANYL DIPHOSPHATE REDUCTASE"/>
    <property type="match status" value="1"/>
</dbReference>
<dbReference type="EMBL" id="JAOVZR010000001">
    <property type="protein sequence ID" value="MCY0147019.1"/>
    <property type="molecule type" value="Genomic_DNA"/>
</dbReference>
<dbReference type="InterPro" id="IPR036188">
    <property type="entry name" value="FAD/NAD-bd_sf"/>
</dbReference>
<name>A0ABT3Z6L1_9HYPH</name>
<dbReference type="RefSeq" id="WP_267652644.1">
    <property type="nucleotide sequence ID" value="NZ_JAOVZR010000001.1"/>
</dbReference>
<dbReference type="Gene3D" id="3.50.50.60">
    <property type="entry name" value="FAD/NAD(P)-binding domain"/>
    <property type="match status" value="1"/>
</dbReference>
<keyword evidence="8" id="KW-1185">Reference proteome</keyword>
<proteinExistence type="predicted"/>
<evidence type="ECO:0000313" key="7">
    <source>
        <dbReference type="EMBL" id="MCY0147019.1"/>
    </source>
</evidence>
<comment type="cofactor">
    <cofactor evidence="1">
        <name>FAD</name>
        <dbReference type="ChEBI" id="CHEBI:57692"/>
    </cofactor>
</comment>
<dbReference type="InterPro" id="IPR050493">
    <property type="entry name" value="FAD-dep_Monooxygenase_BioMet"/>
</dbReference>
<evidence type="ECO:0000313" key="8">
    <source>
        <dbReference type="Proteomes" id="UP001073227"/>
    </source>
</evidence>
<feature type="domain" description="FAD-binding" evidence="6">
    <location>
        <begin position="6"/>
        <end position="338"/>
    </location>
</feature>
<reference evidence="7" key="1">
    <citation type="submission" date="2022-10" db="EMBL/GenBank/DDBJ databases">
        <title>Hoeflea sp. G2-23, isolated from marine algae.</title>
        <authorList>
            <person name="Kristyanto S."/>
            <person name="Kim J.M."/>
            <person name="Jeon C.O."/>
        </authorList>
    </citation>
    <scope>NUCLEOTIDE SEQUENCE</scope>
    <source>
        <strain evidence="7">G2-23</strain>
    </source>
</reference>
<evidence type="ECO:0000256" key="5">
    <source>
        <dbReference type="ARBA" id="ARBA00023033"/>
    </source>
</evidence>
<gene>
    <name evidence="7" type="ORF">OEG84_04610</name>
</gene>
<evidence type="ECO:0000256" key="1">
    <source>
        <dbReference type="ARBA" id="ARBA00001974"/>
    </source>
</evidence>
<dbReference type="InterPro" id="IPR002938">
    <property type="entry name" value="FAD-bd"/>
</dbReference>
<dbReference type="GO" id="GO:0004497">
    <property type="term" value="F:monooxygenase activity"/>
    <property type="evidence" value="ECO:0007669"/>
    <property type="project" value="UniProtKB-KW"/>
</dbReference>
<evidence type="ECO:0000256" key="2">
    <source>
        <dbReference type="ARBA" id="ARBA00022630"/>
    </source>
</evidence>
<dbReference type="SUPFAM" id="SSF54373">
    <property type="entry name" value="FAD-linked reductases, C-terminal domain"/>
    <property type="match status" value="1"/>
</dbReference>
<accession>A0ABT3Z6L1</accession>
<dbReference type="Proteomes" id="UP001073227">
    <property type="component" value="Unassembled WGS sequence"/>
</dbReference>
<comment type="caution">
    <text evidence="7">The sequence shown here is derived from an EMBL/GenBank/DDBJ whole genome shotgun (WGS) entry which is preliminary data.</text>
</comment>
<dbReference type="Pfam" id="PF01494">
    <property type="entry name" value="FAD_binding_3"/>
    <property type="match status" value="1"/>
</dbReference>
<keyword evidence="2" id="KW-0285">Flavoprotein</keyword>